<proteinExistence type="predicted"/>
<sequence length="139" mass="15129">MSEASLTYEGGTRNQAFVPRTPDEQGWSLSSVGGGGFQGVRLSGYGTQASCYPARTIMHFLYARTSNPPGKHGVCDRVAVGVAHGYRHAQNAYGQCAPLLTLRMIHCAAVLTCYLRDGETLLKLYLIVTGYTPQWNDLN</sequence>
<gene>
    <name evidence="1" type="ORF">FIBSPDRAFT_887752</name>
</gene>
<evidence type="ECO:0000313" key="2">
    <source>
        <dbReference type="Proteomes" id="UP000076532"/>
    </source>
</evidence>
<accession>A0A166P6Y0</accession>
<name>A0A166P6Y0_9AGAM</name>
<dbReference type="Proteomes" id="UP000076532">
    <property type="component" value="Unassembled WGS sequence"/>
</dbReference>
<keyword evidence="2" id="KW-1185">Reference proteome</keyword>
<reference evidence="1 2" key="1">
    <citation type="journal article" date="2016" name="Mol. Biol. Evol.">
        <title>Comparative Genomics of Early-Diverging Mushroom-Forming Fungi Provides Insights into the Origins of Lignocellulose Decay Capabilities.</title>
        <authorList>
            <person name="Nagy L.G."/>
            <person name="Riley R."/>
            <person name="Tritt A."/>
            <person name="Adam C."/>
            <person name="Daum C."/>
            <person name="Floudas D."/>
            <person name="Sun H."/>
            <person name="Yadav J.S."/>
            <person name="Pangilinan J."/>
            <person name="Larsson K.H."/>
            <person name="Matsuura K."/>
            <person name="Barry K."/>
            <person name="Labutti K."/>
            <person name="Kuo R."/>
            <person name="Ohm R.A."/>
            <person name="Bhattacharya S.S."/>
            <person name="Shirouzu T."/>
            <person name="Yoshinaga Y."/>
            <person name="Martin F.M."/>
            <person name="Grigoriev I.V."/>
            <person name="Hibbett D.S."/>
        </authorList>
    </citation>
    <scope>NUCLEOTIDE SEQUENCE [LARGE SCALE GENOMIC DNA]</scope>
    <source>
        <strain evidence="1 2">CBS 109695</strain>
    </source>
</reference>
<dbReference type="AlphaFoldDB" id="A0A166P6Y0"/>
<protein>
    <submittedName>
        <fullName evidence="1">Uncharacterized protein</fullName>
    </submittedName>
</protein>
<organism evidence="1 2">
    <name type="scientific">Athelia psychrophila</name>
    <dbReference type="NCBI Taxonomy" id="1759441"/>
    <lineage>
        <taxon>Eukaryota</taxon>
        <taxon>Fungi</taxon>
        <taxon>Dikarya</taxon>
        <taxon>Basidiomycota</taxon>
        <taxon>Agaricomycotina</taxon>
        <taxon>Agaricomycetes</taxon>
        <taxon>Agaricomycetidae</taxon>
        <taxon>Atheliales</taxon>
        <taxon>Atheliaceae</taxon>
        <taxon>Athelia</taxon>
    </lineage>
</organism>
<dbReference type="EMBL" id="KV417518">
    <property type="protein sequence ID" value="KZP25780.1"/>
    <property type="molecule type" value="Genomic_DNA"/>
</dbReference>
<evidence type="ECO:0000313" key="1">
    <source>
        <dbReference type="EMBL" id="KZP25780.1"/>
    </source>
</evidence>